<evidence type="ECO:0008006" key="4">
    <source>
        <dbReference type="Google" id="ProtNLM"/>
    </source>
</evidence>
<dbReference type="GO" id="GO:0006801">
    <property type="term" value="P:superoxide metabolic process"/>
    <property type="evidence" value="ECO:0007669"/>
    <property type="project" value="InterPro"/>
</dbReference>
<evidence type="ECO:0000313" key="3">
    <source>
        <dbReference type="Proteomes" id="UP000481153"/>
    </source>
</evidence>
<dbReference type="Proteomes" id="UP000481153">
    <property type="component" value="Unassembled WGS sequence"/>
</dbReference>
<organism evidence="2 3">
    <name type="scientific">Aphanomyces euteiches</name>
    <dbReference type="NCBI Taxonomy" id="100861"/>
    <lineage>
        <taxon>Eukaryota</taxon>
        <taxon>Sar</taxon>
        <taxon>Stramenopiles</taxon>
        <taxon>Oomycota</taxon>
        <taxon>Saprolegniomycetes</taxon>
        <taxon>Saprolegniales</taxon>
        <taxon>Verrucalvaceae</taxon>
        <taxon>Aphanomyces</taxon>
    </lineage>
</organism>
<feature type="signal peptide" evidence="1">
    <location>
        <begin position="1"/>
        <end position="27"/>
    </location>
</feature>
<keyword evidence="1" id="KW-0732">Signal</keyword>
<evidence type="ECO:0000256" key="1">
    <source>
        <dbReference type="SAM" id="SignalP"/>
    </source>
</evidence>
<feature type="chain" id="PRO_5026247272" description="Superoxide dismutase copper/zinc binding domain-containing protein" evidence="1">
    <location>
        <begin position="28"/>
        <end position="229"/>
    </location>
</feature>
<comment type="caution">
    <text evidence="2">The sequence shown here is derived from an EMBL/GenBank/DDBJ whole genome shotgun (WGS) entry which is preliminary data.</text>
</comment>
<name>A0A6G0XLL7_9STRA</name>
<accession>A0A6G0XLL7</accession>
<keyword evidence="3" id="KW-1185">Reference proteome</keyword>
<dbReference type="Gene3D" id="2.60.40.200">
    <property type="entry name" value="Superoxide dismutase, copper/zinc binding domain"/>
    <property type="match status" value="1"/>
</dbReference>
<dbReference type="EMBL" id="VJMJ01000037">
    <property type="protein sequence ID" value="KAF0741344.1"/>
    <property type="molecule type" value="Genomic_DNA"/>
</dbReference>
<dbReference type="AlphaFoldDB" id="A0A6G0XLL7"/>
<evidence type="ECO:0000313" key="2">
    <source>
        <dbReference type="EMBL" id="KAF0741344.1"/>
    </source>
</evidence>
<sequence>MMDEMPFLNFLWPSMKSLIVYVALVVATSVAKSPRECNTVTEYKFDGKKTSGVKGTIDVEYTCKHSKYKGARITVDLDIKKADWDALSKADGNCTGPVTEFKWHIHTKWDNKASGGSLEHCALAKTANHYDPTFACGPNSDNVKDAKCKELTPVYKCTPENYKADPEACEKGDLSGKLGSLTSKKGKIRGTWFDPHYPALSESTPEWNMLLHAVCGSSTPRFVCATATS</sequence>
<dbReference type="InterPro" id="IPR036423">
    <property type="entry name" value="SOD-like_Cu/Zn_dom_sf"/>
</dbReference>
<dbReference type="VEuPathDB" id="FungiDB:AeMF1_016723"/>
<reference evidence="2 3" key="1">
    <citation type="submission" date="2019-07" db="EMBL/GenBank/DDBJ databases">
        <title>Genomics analysis of Aphanomyces spp. identifies a new class of oomycete effector associated with host adaptation.</title>
        <authorList>
            <person name="Gaulin E."/>
        </authorList>
    </citation>
    <scope>NUCLEOTIDE SEQUENCE [LARGE SCALE GENOMIC DNA]</scope>
    <source>
        <strain evidence="2 3">ATCC 201684</strain>
    </source>
</reference>
<protein>
    <recommendedName>
        <fullName evidence="4">Superoxide dismutase copper/zinc binding domain-containing protein</fullName>
    </recommendedName>
</protein>
<proteinExistence type="predicted"/>
<dbReference type="GO" id="GO:0046872">
    <property type="term" value="F:metal ion binding"/>
    <property type="evidence" value="ECO:0007669"/>
    <property type="project" value="InterPro"/>
</dbReference>
<gene>
    <name evidence="2" type="ORF">Ae201684_003455</name>
</gene>